<dbReference type="GO" id="GO:0008908">
    <property type="term" value="F:isochorismatase activity"/>
    <property type="evidence" value="ECO:0007669"/>
    <property type="project" value="UniProtKB-EC"/>
</dbReference>
<evidence type="ECO:0000256" key="5">
    <source>
        <dbReference type="ARBA" id="ARBA00022801"/>
    </source>
</evidence>
<comment type="catalytic activity">
    <reaction evidence="6">
        <text>isochorismate + H2O = (2S,3S)-2,3-dihydroxy-2,3-dihydrobenzoate + pyruvate</text>
        <dbReference type="Rhea" id="RHEA:11112"/>
        <dbReference type="ChEBI" id="CHEBI:15361"/>
        <dbReference type="ChEBI" id="CHEBI:15377"/>
        <dbReference type="ChEBI" id="CHEBI:29780"/>
        <dbReference type="ChEBI" id="CHEBI:58764"/>
        <dbReference type="EC" id="3.3.2.1"/>
    </reaction>
</comment>
<proteinExistence type="predicted"/>
<dbReference type="PIRSF" id="PIRSF001111">
    <property type="entry name" value="Isochorismatase"/>
    <property type="match status" value="1"/>
</dbReference>
<dbReference type="AlphaFoldDB" id="A0A348HEP3"/>
<accession>A0A348HEP3</accession>
<keyword evidence="3 7" id="KW-0596">Phosphopantetheine</keyword>
<dbReference type="KEGG" id="zpl:ZBT109_1335"/>
<organism evidence="9 10">
    <name type="scientific">Zymobacter palmae</name>
    <dbReference type="NCBI Taxonomy" id="33074"/>
    <lineage>
        <taxon>Bacteria</taxon>
        <taxon>Pseudomonadati</taxon>
        <taxon>Pseudomonadota</taxon>
        <taxon>Gammaproteobacteria</taxon>
        <taxon>Oceanospirillales</taxon>
        <taxon>Halomonadaceae</taxon>
        <taxon>Zymobacter group</taxon>
        <taxon>Zymobacter</taxon>
    </lineage>
</organism>
<dbReference type="PANTHER" id="PTHR43540">
    <property type="entry name" value="PEROXYUREIDOACRYLATE/UREIDOACRYLATE AMIDOHYDROLASE-RELATED"/>
    <property type="match status" value="1"/>
</dbReference>
<dbReference type="PANTHER" id="PTHR43540:SF3">
    <property type="entry name" value="ENTEROBACTIN SYNTHASE COMPONENT B"/>
    <property type="match status" value="1"/>
</dbReference>
<dbReference type="InterPro" id="IPR000868">
    <property type="entry name" value="Isochorismatase-like_dom"/>
</dbReference>
<dbReference type="InterPro" id="IPR050272">
    <property type="entry name" value="Isochorismatase-like_hydrls"/>
</dbReference>
<dbReference type="EC" id="3.3.2.1" evidence="2"/>
<comment type="pathway">
    <text evidence="1">Siderophore biosynthesis.</text>
</comment>
<dbReference type="InterPro" id="IPR036736">
    <property type="entry name" value="ACP-like_sf"/>
</dbReference>
<dbReference type="SUPFAM" id="SSF47336">
    <property type="entry name" value="ACP-like"/>
    <property type="match status" value="1"/>
</dbReference>
<keyword evidence="5 9" id="KW-0378">Hydrolase</keyword>
<keyword evidence="4 7" id="KW-0597">Phosphoprotein</keyword>
<evidence type="ECO:0000256" key="2">
    <source>
        <dbReference type="ARBA" id="ARBA00012100"/>
    </source>
</evidence>
<feature type="domain" description="Carrier" evidence="8">
    <location>
        <begin position="207"/>
        <end position="283"/>
    </location>
</feature>
<dbReference type="Gene3D" id="1.10.1200.10">
    <property type="entry name" value="ACP-like"/>
    <property type="match status" value="1"/>
</dbReference>
<dbReference type="PRINTS" id="PR01398">
    <property type="entry name" value="ISCHRISMTASE"/>
</dbReference>
<dbReference type="InterPro" id="IPR036380">
    <property type="entry name" value="Isochorismatase-like_sf"/>
</dbReference>
<dbReference type="STRING" id="1123510.GCA_000620025_00326"/>
<dbReference type="Proteomes" id="UP000267342">
    <property type="component" value="Chromosome"/>
</dbReference>
<keyword evidence="10" id="KW-1185">Reference proteome</keyword>
<evidence type="ECO:0000259" key="8">
    <source>
        <dbReference type="PROSITE" id="PS50075"/>
    </source>
</evidence>
<dbReference type="Pfam" id="PF00550">
    <property type="entry name" value="PP-binding"/>
    <property type="match status" value="1"/>
</dbReference>
<gene>
    <name evidence="9" type="ORF">ZBT109_1335</name>
</gene>
<dbReference type="InterPro" id="IPR016291">
    <property type="entry name" value="Isochorismatase"/>
</dbReference>
<feature type="modified residue" description="O-(pantetheine 4'-phosphoryl)serine" evidence="7">
    <location>
        <position position="244"/>
    </location>
</feature>
<protein>
    <recommendedName>
        <fullName evidence="2">isochorismatase</fullName>
        <ecNumber evidence="2">3.3.2.1</ecNumber>
    </recommendedName>
</protein>
<dbReference type="FunFam" id="3.40.50.850:FF:000002">
    <property type="entry name" value="Vibriobactin-specific isochorismatase"/>
    <property type="match status" value="1"/>
</dbReference>
<dbReference type="EMBL" id="AP018933">
    <property type="protein sequence ID" value="BBG30095.1"/>
    <property type="molecule type" value="Genomic_DNA"/>
</dbReference>
<dbReference type="InterPro" id="IPR009081">
    <property type="entry name" value="PP-bd_ACP"/>
</dbReference>
<evidence type="ECO:0000256" key="7">
    <source>
        <dbReference type="PIRSR" id="PIRSR001111-50"/>
    </source>
</evidence>
<evidence type="ECO:0000256" key="4">
    <source>
        <dbReference type="ARBA" id="ARBA00022553"/>
    </source>
</evidence>
<dbReference type="SUPFAM" id="SSF52499">
    <property type="entry name" value="Isochorismatase-like hydrolases"/>
    <property type="match status" value="1"/>
</dbReference>
<evidence type="ECO:0000256" key="6">
    <source>
        <dbReference type="ARBA" id="ARBA00048590"/>
    </source>
</evidence>
<dbReference type="PROSITE" id="PS50075">
    <property type="entry name" value="CARRIER"/>
    <property type="match status" value="1"/>
</dbReference>
<name>A0A348HEP3_9GAMM</name>
<dbReference type="Gene3D" id="3.40.50.850">
    <property type="entry name" value="Isochorismatase-like"/>
    <property type="match status" value="1"/>
</dbReference>
<sequence>MSIPRIADYSLPTSAELPTNKVDWTFDPARAVLLIHDMQEYFLDFWAADSMLIQRVVDNLKALRQFCHRSGIPVFYTAQPVDQKPEDRRLLNDMWGAGLNDHPERAAIVDALAPTLQDTVLTKWRYSAFQRSLLEVDMKSMGRDQLIIGGVYAHIGCMMTACDAFMRDIQPFFVSDALADFSREDHDMALRYVAGRCGSVTTTQRIAPVVVSFAQLRAQVVALLDDDGDDVENDDNLIDFGLDSIRMMNLAAQWNRGGHAVDFTLLAREPTLAAWWALLSASVHRHTDEAALA</sequence>
<dbReference type="Pfam" id="PF00857">
    <property type="entry name" value="Isochorismatase"/>
    <property type="match status" value="1"/>
</dbReference>
<dbReference type="OrthoDB" id="5794853at2"/>
<comment type="cofactor">
    <cofactor evidence="7">
        <name>pantetheine 4'-phosphate</name>
        <dbReference type="ChEBI" id="CHEBI:47942"/>
    </cofactor>
    <text evidence="7">Binds 1 phosphopantetheine covalently.</text>
</comment>
<evidence type="ECO:0000256" key="3">
    <source>
        <dbReference type="ARBA" id="ARBA00022450"/>
    </source>
</evidence>
<evidence type="ECO:0000313" key="9">
    <source>
        <dbReference type="EMBL" id="BBG30095.1"/>
    </source>
</evidence>
<reference evidence="9 10" key="1">
    <citation type="submission" date="2018-09" db="EMBL/GenBank/DDBJ databases">
        <title>Zymobacter palmae IAM14233 (=T109) whole genome analysis.</title>
        <authorList>
            <person name="Yanase H."/>
        </authorList>
    </citation>
    <scope>NUCLEOTIDE SEQUENCE [LARGE SCALE GENOMIC DNA]</scope>
    <source>
        <strain evidence="9 10">IAM14233</strain>
    </source>
</reference>
<evidence type="ECO:0000256" key="1">
    <source>
        <dbReference type="ARBA" id="ARBA00004924"/>
    </source>
</evidence>
<evidence type="ECO:0000313" key="10">
    <source>
        <dbReference type="Proteomes" id="UP000267342"/>
    </source>
</evidence>
<dbReference type="RefSeq" id="WP_027705696.1">
    <property type="nucleotide sequence ID" value="NZ_AP018933.1"/>
</dbReference>